<organism evidence="1">
    <name type="scientific">Rhizophora mucronata</name>
    <name type="common">Asiatic mangrove</name>
    <dbReference type="NCBI Taxonomy" id="61149"/>
    <lineage>
        <taxon>Eukaryota</taxon>
        <taxon>Viridiplantae</taxon>
        <taxon>Streptophyta</taxon>
        <taxon>Embryophyta</taxon>
        <taxon>Tracheophyta</taxon>
        <taxon>Spermatophyta</taxon>
        <taxon>Magnoliopsida</taxon>
        <taxon>eudicotyledons</taxon>
        <taxon>Gunneridae</taxon>
        <taxon>Pentapetalae</taxon>
        <taxon>rosids</taxon>
        <taxon>fabids</taxon>
        <taxon>Malpighiales</taxon>
        <taxon>Rhizophoraceae</taxon>
        <taxon>Rhizophora</taxon>
    </lineage>
</organism>
<evidence type="ECO:0000313" key="1">
    <source>
        <dbReference type="EMBL" id="MBX65274.1"/>
    </source>
</evidence>
<proteinExistence type="predicted"/>
<protein>
    <submittedName>
        <fullName evidence="1">Uncharacterized protein</fullName>
    </submittedName>
</protein>
<dbReference type="EMBL" id="GGEC01084790">
    <property type="protein sequence ID" value="MBX65274.1"/>
    <property type="molecule type" value="Transcribed_RNA"/>
</dbReference>
<reference evidence="1" key="1">
    <citation type="submission" date="2018-02" db="EMBL/GenBank/DDBJ databases">
        <title>Rhizophora mucronata_Transcriptome.</title>
        <authorList>
            <person name="Meera S.P."/>
            <person name="Sreeshan A."/>
            <person name="Augustine A."/>
        </authorList>
    </citation>
    <scope>NUCLEOTIDE SEQUENCE</scope>
    <source>
        <tissue evidence="1">Leaf</tissue>
    </source>
</reference>
<dbReference type="AlphaFoldDB" id="A0A2P2QEE6"/>
<accession>A0A2P2QEE6</accession>
<sequence>MWMSSWPSRQSSLISCCLILICQHPPFVFFPLLIFSLARNDNVSLTY</sequence>
<name>A0A2P2QEE6_RHIMU</name>